<evidence type="ECO:0000256" key="1">
    <source>
        <dbReference type="ARBA" id="ARBA00004496"/>
    </source>
</evidence>
<dbReference type="PANTHER" id="PTHR33602:SF1">
    <property type="entry name" value="REGULATORY PROTEIN RECX FAMILY PROTEIN"/>
    <property type="match status" value="1"/>
</dbReference>
<keyword evidence="8" id="KW-1185">Reference proteome</keyword>
<dbReference type="RefSeq" id="WP_106151337.1">
    <property type="nucleotide sequence ID" value="NZ_PVTS01000001.1"/>
</dbReference>
<name>A0A2T0XSX8_9BACT</name>
<protein>
    <recommendedName>
        <fullName evidence="3 5">Regulatory protein RecX</fullName>
    </recommendedName>
</protein>
<dbReference type="Pfam" id="PF02631">
    <property type="entry name" value="RecX_HTH2"/>
    <property type="match status" value="1"/>
</dbReference>
<accession>A0A2T0XSX8</accession>
<sequence>MDYKKALHKASSLCSRQEYCRSDIQKKLEKWDLSDSDTEKIIQKLVEEKFIDEERFTSFYVRDKFRFNKWGRRKIMWQLKQKGIDRETINLALDQIDPDEYNEKLQEVIREKIRQVKNKEPLKQKAAVIRNAVSKGYEYEEIMPLVEQLLLKK</sequence>
<evidence type="ECO:0000256" key="5">
    <source>
        <dbReference type="HAMAP-Rule" id="MF_01114"/>
    </source>
</evidence>
<organism evidence="7 8">
    <name type="scientific">Marinilabilia salmonicolor</name>
    <dbReference type="NCBI Taxonomy" id="989"/>
    <lineage>
        <taxon>Bacteria</taxon>
        <taxon>Pseudomonadati</taxon>
        <taxon>Bacteroidota</taxon>
        <taxon>Bacteroidia</taxon>
        <taxon>Marinilabiliales</taxon>
        <taxon>Marinilabiliaceae</taxon>
        <taxon>Marinilabilia</taxon>
    </lineage>
</organism>
<comment type="similarity">
    <text evidence="2 5">Belongs to the RecX family.</text>
</comment>
<keyword evidence="4 5" id="KW-0963">Cytoplasm</keyword>
<dbReference type="InterPro" id="IPR053924">
    <property type="entry name" value="RecX_HTH_2nd"/>
</dbReference>
<proteinExistence type="inferred from homology"/>
<feature type="domain" description="RecX second three-helical" evidence="6">
    <location>
        <begin position="52"/>
        <end position="93"/>
    </location>
</feature>
<comment type="subcellular location">
    <subcellularLocation>
        <location evidence="1 5">Cytoplasm</location>
    </subcellularLocation>
</comment>
<dbReference type="STRING" id="1168289.GCA_000259075_01610"/>
<reference evidence="7 8" key="1">
    <citation type="submission" date="2018-07" db="EMBL/GenBank/DDBJ databases">
        <title>Freshwater and sediment microbial communities from various areas in North America, analyzing microbe dynamics in response to fracking.</title>
        <authorList>
            <person name="Lamendella R."/>
        </authorList>
    </citation>
    <scope>NUCLEOTIDE SEQUENCE [LARGE SCALE GENOMIC DNA]</scope>
    <source>
        <strain evidence="7 8">160A</strain>
    </source>
</reference>
<dbReference type="HAMAP" id="MF_01114">
    <property type="entry name" value="RecX"/>
    <property type="match status" value="1"/>
</dbReference>
<dbReference type="GO" id="GO:0005737">
    <property type="term" value="C:cytoplasm"/>
    <property type="evidence" value="ECO:0007669"/>
    <property type="project" value="UniProtKB-SubCell"/>
</dbReference>
<comment type="function">
    <text evidence="5">Modulates RecA activity.</text>
</comment>
<evidence type="ECO:0000259" key="6">
    <source>
        <dbReference type="Pfam" id="PF02631"/>
    </source>
</evidence>
<dbReference type="Proteomes" id="UP000252733">
    <property type="component" value="Unassembled WGS sequence"/>
</dbReference>
<dbReference type="InterPro" id="IPR036388">
    <property type="entry name" value="WH-like_DNA-bd_sf"/>
</dbReference>
<dbReference type="OrthoDB" id="1523826at2"/>
<dbReference type="GO" id="GO:0006282">
    <property type="term" value="P:regulation of DNA repair"/>
    <property type="evidence" value="ECO:0007669"/>
    <property type="project" value="UniProtKB-UniRule"/>
</dbReference>
<dbReference type="EMBL" id="QPIZ01000001">
    <property type="protein sequence ID" value="RCW39462.1"/>
    <property type="molecule type" value="Genomic_DNA"/>
</dbReference>
<gene>
    <name evidence="5" type="primary">recX</name>
    <name evidence="7" type="ORF">DFO77_101232</name>
</gene>
<dbReference type="AlphaFoldDB" id="A0A2T0XSX8"/>
<evidence type="ECO:0000256" key="2">
    <source>
        <dbReference type="ARBA" id="ARBA00009695"/>
    </source>
</evidence>
<dbReference type="InterPro" id="IPR003783">
    <property type="entry name" value="Regulatory_RecX"/>
</dbReference>
<evidence type="ECO:0000256" key="4">
    <source>
        <dbReference type="ARBA" id="ARBA00022490"/>
    </source>
</evidence>
<evidence type="ECO:0000256" key="3">
    <source>
        <dbReference type="ARBA" id="ARBA00018111"/>
    </source>
</evidence>
<dbReference type="Gene3D" id="1.10.10.10">
    <property type="entry name" value="Winged helix-like DNA-binding domain superfamily/Winged helix DNA-binding domain"/>
    <property type="match status" value="2"/>
</dbReference>
<comment type="caution">
    <text evidence="7">The sequence shown here is derived from an EMBL/GenBank/DDBJ whole genome shotgun (WGS) entry which is preliminary data.</text>
</comment>
<evidence type="ECO:0000313" key="8">
    <source>
        <dbReference type="Proteomes" id="UP000252733"/>
    </source>
</evidence>
<evidence type="ECO:0000313" key="7">
    <source>
        <dbReference type="EMBL" id="RCW39462.1"/>
    </source>
</evidence>
<dbReference type="PANTHER" id="PTHR33602">
    <property type="entry name" value="REGULATORY PROTEIN RECX FAMILY PROTEIN"/>
    <property type="match status" value="1"/>
</dbReference>